<keyword evidence="2" id="KW-1185">Reference proteome</keyword>
<reference evidence="1" key="1">
    <citation type="submission" date="2023-11" db="EMBL/GenBank/DDBJ databases">
        <authorList>
            <person name="Poullet M."/>
        </authorList>
    </citation>
    <scope>NUCLEOTIDE SEQUENCE</scope>
    <source>
        <strain evidence="1">E1834</strain>
    </source>
</reference>
<accession>A0ACB1AWS8</accession>
<gene>
    <name evidence="1" type="ORF">MENTE1834_LOCUS43258</name>
</gene>
<sequence length="62" mass="6785">MVNKDAGNSGNNNEGGCSTLGQQTKKHSVTSQTFALQVETCCCEDRLAKLERKSKKKECVCF</sequence>
<evidence type="ECO:0000313" key="1">
    <source>
        <dbReference type="EMBL" id="CAK5105528.1"/>
    </source>
</evidence>
<evidence type="ECO:0000313" key="2">
    <source>
        <dbReference type="Proteomes" id="UP001497535"/>
    </source>
</evidence>
<proteinExistence type="predicted"/>
<name>A0ACB1AWS8_MELEN</name>
<dbReference type="Proteomes" id="UP001497535">
    <property type="component" value="Unassembled WGS sequence"/>
</dbReference>
<dbReference type="EMBL" id="CAVMJV010000120">
    <property type="protein sequence ID" value="CAK5105528.1"/>
    <property type="molecule type" value="Genomic_DNA"/>
</dbReference>
<protein>
    <submittedName>
        <fullName evidence="1">Uncharacterized protein</fullName>
    </submittedName>
</protein>
<organism evidence="1 2">
    <name type="scientific">Meloidogyne enterolobii</name>
    <name type="common">Root-knot nematode worm</name>
    <name type="synonym">Meloidogyne mayaguensis</name>
    <dbReference type="NCBI Taxonomy" id="390850"/>
    <lineage>
        <taxon>Eukaryota</taxon>
        <taxon>Metazoa</taxon>
        <taxon>Ecdysozoa</taxon>
        <taxon>Nematoda</taxon>
        <taxon>Chromadorea</taxon>
        <taxon>Rhabditida</taxon>
        <taxon>Tylenchina</taxon>
        <taxon>Tylenchomorpha</taxon>
        <taxon>Tylenchoidea</taxon>
        <taxon>Meloidogynidae</taxon>
        <taxon>Meloidogyninae</taxon>
        <taxon>Meloidogyne</taxon>
    </lineage>
</organism>
<comment type="caution">
    <text evidence="1">The sequence shown here is derived from an EMBL/GenBank/DDBJ whole genome shotgun (WGS) entry which is preliminary data.</text>
</comment>